<feature type="chain" id="PRO_5019713771" evidence="3">
    <location>
        <begin position="26"/>
        <end position="245"/>
    </location>
</feature>
<keyword evidence="2" id="KW-0472">Membrane</keyword>
<accession>A0A486VXX7</accession>
<name>A0A486VXX7_KLEPN</name>
<dbReference type="EMBL" id="CAAHDH010000007">
    <property type="protein sequence ID" value="VGM55660.1"/>
    <property type="molecule type" value="Genomic_DNA"/>
</dbReference>
<evidence type="ECO:0000256" key="3">
    <source>
        <dbReference type="SAM" id="SignalP"/>
    </source>
</evidence>
<keyword evidence="2" id="KW-1133">Transmembrane helix</keyword>
<gene>
    <name evidence="4" type="ORF">SAMEA4873563_04454</name>
</gene>
<sequence length="245" mass="25590">MNTLSKKTACLLISTSLLLSGCANTGSTLLSGTKPDSRLTTTEQSQFFSASGAQGCGVGAISGAALGALIGALSGDTKKALAGAAIGGATGCAAGMAANYYLDGLKKDYASTSDRLQAMDKDISKDTAAVEKSTLAMKQVISENQAILTQMSIQKDKADFDKASAKKQLAQIDANISRMKETVKGMKDKESAYKVALQGQTTTTSAEKIKLSNLNKEYASLSSKISDLEKETNELYEQRQAISLG</sequence>
<evidence type="ECO:0000256" key="2">
    <source>
        <dbReference type="SAM" id="Phobius"/>
    </source>
</evidence>
<keyword evidence="3" id="KW-0732">Signal</keyword>
<proteinExistence type="predicted"/>
<dbReference type="AlphaFoldDB" id="A0A486VXX7"/>
<reference evidence="4" key="1">
    <citation type="submission" date="2019-03" db="EMBL/GenBank/DDBJ databases">
        <authorList>
            <consortium name="Pathogen Informatics"/>
        </authorList>
    </citation>
    <scope>NUCLEOTIDE SEQUENCE</scope>
    <source>
        <strain evidence="4">5012STDY7626362</strain>
    </source>
</reference>
<keyword evidence="1" id="KW-0175">Coiled coil</keyword>
<keyword evidence="2" id="KW-0812">Transmembrane</keyword>
<dbReference type="PROSITE" id="PS51257">
    <property type="entry name" value="PROKAR_LIPOPROTEIN"/>
    <property type="match status" value="1"/>
</dbReference>
<evidence type="ECO:0000313" key="4">
    <source>
        <dbReference type="EMBL" id="VGM55660.1"/>
    </source>
</evidence>
<protein>
    <submittedName>
        <fullName evidence="4">Uncharacterized protein</fullName>
    </submittedName>
</protein>
<evidence type="ECO:0000256" key="1">
    <source>
        <dbReference type="SAM" id="Coils"/>
    </source>
</evidence>
<organism evidence="4">
    <name type="scientific">Klebsiella pneumoniae</name>
    <dbReference type="NCBI Taxonomy" id="573"/>
    <lineage>
        <taxon>Bacteria</taxon>
        <taxon>Pseudomonadati</taxon>
        <taxon>Pseudomonadota</taxon>
        <taxon>Gammaproteobacteria</taxon>
        <taxon>Enterobacterales</taxon>
        <taxon>Enterobacteriaceae</taxon>
        <taxon>Klebsiella/Raoultella group</taxon>
        <taxon>Klebsiella</taxon>
        <taxon>Klebsiella pneumoniae complex</taxon>
    </lineage>
</organism>
<feature type="coiled-coil region" evidence="1">
    <location>
        <begin position="162"/>
        <end position="238"/>
    </location>
</feature>
<feature type="signal peptide" evidence="3">
    <location>
        <begin position="1"/>
        <end position="25"/>
    </location>
</feature>
<feature type="transmembrane region" description="Helical" evidence="2">
    <location>
        <begin position="80"/>
        <end position="102"/>
    </location>
</feature>
<feature type="transmembrane region" description="Helical" evidence="2">
    <location>
        <begin position="47"/>
        <end position="73"/>
    </location>
</feature>